<sequence>MVEYGSCIFAGCSNDLGQADDDRLCAVHTGQNRPQQQQMTLGQQEGGYAPGMFADMDSVNYPPQMQRLAVPQNATRGHGAERSRGLERGRADRGSGCRSRSTGYTGGGADRGRGGNGGGDGTRRRGASRESSSRHEHTNNRPVFTVETEGEGMDANVPTRGEEETPASEEVEEEDLAPYNDSVGYVQSRVQQVG</sequence>
<feature type="compositionally biased region" description="Basic and acidic residues" evidence="1">
    <location>
        <begin position="121"/>
        <end position="139"/>
    </location>
</feature>
<feature type="compositionally biased region" description="Basic and acidic residues" evidence="1">
    <location>
        <begin position="78"/>
        <end position="95"/>
    </location>
</feature>
<feature type="region of interest" description="Disordered" evidence="1">
    <location>
        <begin position="66"/>
        <end position="194"/>
    </location>
</feature>
<proteinExistence type="predicted"/>
<name>A0A2D3V6Z1_9PEZI</name>
<organism evidence="2 3">
    <name type="scientific">Ramularia collo-cygni</name>
    <dbReference type="NCBI Taxonomy" id="112498"/>
    <lineage>
        <taxon>Eukaryota</taxon>
        <taxon>Fungi</taxon>
        <taxon>Dikarya</taxon>
        <taxon>Ascomycota</taxon>
        <taxon>Pezizomycotina</taxon>
        <taxon>Dothideomycetes</taxon>
        <taxon>Dothideomycetidae</taxon>
        <taxon>Mycosphaerellales</taxon>
        <taxon>Mycosphaerellaceae</taxon>
        <taxon>Ramularia</taxon>
    </lineage>
</organism>
<accession>A0A2D3V6Z1</accession>
<evidence type="ECO:0000256" key="1">
    <source>
        <dbReference type="SAM" id="MobiDB-lite"/>
    </source>
</evidence>
<evidence type="ECO:0000313" key="2">
    <source>
        <dbReference type="EMBL" id="CZT21210.1"/>
    </source>
</evidence>
<gene>
    <name evidence="2" type="ORF">RCC_07072</name>
</gene>
<dbReference type="GeneID" id="35602193"/>
<evidence type="ECO:0000313" key="3">
    <source>
        <dbReference type="Proteomes" id="UP000225277"/>
    </source>
</evidence>
<dbReference type="EMBL" id="FJUY01000011">
    <property type="protein sequence ID" value="CZT21210.1"/>
    <property type="molecule type" value="Genomic_DNA"/>
</dbReference>
<keyword evidence="3" id="KW-1185">Reference proteome</keyword>
<feature type="compositionally biased region" description="Gly residues" evidence="1">
    <location>
        <begin position="104"/>
        <end position="120"/>
    </location>
</feature>
<feature type="compositionally biased region" description="Acidic residues" evidence="1">
    <location>
        <begin position="164"/>
        <end position="176"/>
    </location>
</feature>
<protein>
    <submittedName>
        <fullName evidence="2">Uncharacterized protein</fullName>
    </submittedName>
</protein>
<dbReference type="RefSeq" id="XP_023628099.1">
    <property type="nucleotide sequence ID" value="XM_023772331.1"/>
</dbReference>
<reference evidence="2 3" key="1">
    <citation type="submission" date="2016-03" db="EMBL/GenBank/DDBJ databases">
        <authorList>
            <person name="Ploux O."/>
        </authorList>
    </citation>
    <scope>NUCLEOTIDE SEQUENCE [LARGE SCALE GENOMIC DNA]</scope>
    <source>
        <strain evidence="2 3">URUG2</strain>
    </source>
</reference>
<dbReference type="AlphaFoldDB" id="A0A2D3V6Z1"/>
<dbReference type="Proteomes" id="UP000225277">
    <property type="component" value="Unassembled WGS sequence"/>
</dbReference>